<sequence length="252" mass="27621">MAKELNFLNKNCLVLGGTSGIGFEIASKLKKRGANVIIVGRNIEKISRSLFTSTMPTIKVDINNSEQLLELERFIKSKFKKLDMVFNCVGIVVYKDFLLTTDEEIKTIINTNLTSSIIIIKKLIPFLLGPNGERKYIVQLGSLAGIARGHKKFSIYSASKEGLAGLFKSLSAEFEGSNIKFVLVCPAGVKTEIAEKAIGGEDLRGKLKNSTLDNPKDVAAGILDNLNSQLVDDGIRLLPTPLSKTSYDRLQK</sequence>
<dbReference type="CDD" id="cd05233">
    <property type="entry name" value="SDR_c"/>
    <property type="match status" value="1"/>
</dbReference>
<dbReference type="InterPro" id="IPR002347">
    <property type="entry name" value="SDR_fam"/>
</dbReference>
<evidence type="ECO:0000313" key="4">
    <source>
        <dbReference type="Proteomes" id="UP000230062"/>
    </source>
</evidence>
<comment type="similarity">
    <text evidence="1">Belongs to the short-chain dehydrogenases/reductases (SDR) family.</text>
</comment>
<dbReference type="Gene3D" id="3.40.50.720">
    <property type="entry name" value="NAD(P)-binding Rossmann-like Domain"/>
    <property type="match status" value="1"/>
</dbReference>
<organism evidence="3 4">
    <name type="scientific">Candidatus Shapirobacteria bacterium CG_4_9_14_3_um_filter_39_13</name>
    <dbReference type="NCBI Taxonomy" id="1974479"/>
    <lineage>
        <taxon>Bacteria</taxon>
        <taxon>Candidatus Shapironibacteriota</taxon>
    </lineage>
</organism>
<dbReference type="Proteomes" id="UP000230062">
    <property type="component" value="Unassembled WGS sequence"/>
</dbReference>
<dbReference type="PANTHER" id="PTHR43669:SF3">
    <property type="entry name" value="ALCOHOL DEHYDROGENASE, PUTATIVE (AFU_ORTHOLOGUE AFUA_3G03445)-RELATED"/>
    <property type="match status" value="1"/>
</dbReference>
<accession>A0A2M7XM18</accession>
<dbReference type="Pfam" id="PF00106">
    <property type="entry name" value="adh_short"/>
    <property type="match status" value="1"/>
</dbReference>
<dbReference type="SUPFAM" id="SSF51735">
    <property type="entry name" value="NAD(P)-binding Rossmann-fold domains"/>
    <property type="match status" value="1"/>
</dbReference>
<reference evidence="4" key="1">
    <citation type="submission" date="2017-09" db="EMBL/GenBank/DDBJ databases">
        <title>Depth-based differentiation of microbial function through sediment-hosted aquifers and enrichment of novel symbionts in the deep terrestrial subsurface.</title>
        <authorList>
            <person name="Probst A.J."/>
            <person name="Ladd B."/>
            <person name="Jarett J.K."/>
            <person name="Geller-Mcgrath D.E."/>
            <person name="Sieber C.M.K."/>
            <person name="Emerson J.B."/>
            <person name="Anantharaman K."/>
            <person name="Thomas B.C."/>
            <person name="Malmstrom R."/>
            <person name="Stieglmeier M."/>
            <person name="Klingl A."/>
            <person name="Woyke T."/>
            <person name="Ryan C.M."/>
            <person name="Banfield J.F."/>
        </authorList>
    </citation>
    <scope>NUCLEOTIDE SEQUENCE [LARGE SCALE GENOMIC DNA]</scope>
</reference>
<protein>
    <recommendedName>
        <fullName evidence="5">Short-chain dehydrogenase</fullName>
    </recommendedName>
</protein>
<gene>
    <name evidence="3" type="ORF">CO169_00765</name>
</gene>
<dbReference type="PANTHER" id="PTHR43669">
    <property type="entry name" value="5-KETO-D-GLUCONATE 5-REDUCTASE"/>
    <property type="match status" value="1"/>
</dbReference>
<dbReference type="GO" id="GO:0016491">
    <property type="term" value="F:oxidoreductase activity"/>
    <property type="evidence" value="ECO:0007669"/>
    <property type="project" value="UniProtKB-KW"/>
</dbReference>
<dbReference type="AlphaFoldDB" id="A0A2M7XM18"/>
<evidence type="ECO:0000256" key="2">
    <source>
        <dbReference type="ARBA" id="ARBA00023002"/>
    </source>
</evidence>
<evidence type="ECO:0000313" key="3">
    <source>
        <dbReference type="EMBL" id="PJA49865.1"/>
    </source>
</evidence>
<proteinExistence type="inferred from homology"/>
<name>A0A2M7XM18_9BACT</name>
<dbReference type="PRINTS" id="PR00081">
    <property type="entry name" value="GDHRDH"/>
</dbReference>
<keyword evidence="2" id="KW-0560">Oxidoreductase</keyword>
<evidence type="ECO:0008006" key="5">
    <source>
        <dbReference type="Google" id="ProtNLM"/>
    </source>
</evidence>
<dbReference type="InterPro" id="IPR020904">
    <property type="entry name" value="Sc_DH/Rdtase_CS"/>
</dbReference>
<dbReference type="EMBL" id="PFWP01000023">
    <property type="protein sequence ID" value="PJA49865.1"/>
    <property type="molecule type" value="Genomic_DNA"/>
</dbReference>
<dbReference type="PROSITE" id="PS00061">
    <property type="entry name" value="ADH_SHORT"/>
    <property type="match status" value="1"/>
</dbReference>
<dbReference type="InterPro" id="IPR036291">
    <property type="entry name" value="NAD(P)-bd_dom_sf"/>
</dbReference>
<evidence type="ECO:0000256" key="1">
    <source>
        <dbReference type="ARBA" id="ARBA00006484"/>
    </source>
</evidence>
<comment type="caution">
    <text evidence="3">The sequence shown here is derived from an EMBL/GenBank/DDBJ whole genome shotgun (WGS) entry which is preliminary data.</text>
</comment>